<reference evidence="2 3" key="1">
    <citation type="submission" date="2020-04" db="EMBL/GenBank/DDBJ databases">
        <title>Whole genome sequencing of clinical and environmental type strains of Ochrobactrum.</title>
        <authorList>
            <person name="Dharne M."/>
        </authorList>
    </citation>
    <scope>NUCLEOTIDE SEQUENCE [LARGE SCALE GENOMIC DNA]</scope>
    <source>
        <strain evidence="2 3">DSM 13340</strain>
    </source>
</reference>
<evidence type="ECO:0000313" key="2">
    <source>
        <dbReference type="EMBL" id="NKW09384.1"/>
    </source>
</evidence>
<evidence type="ECO:0000313" key="3">
    <source>
        <dbReference type="Proteomes" id="UP000558475"/>
    </source>
</evidence>
<dbReference type="AlphaFoldDB" id="A0A7X6FRL4"/>
<dbReference type="EMBL" id="JAAXZB010000001">
    <property type="protein sequence ID" value="NKW09384.1"/>
    <property type="molecule type" value="Genomic_DNA"/>
</dbReference>
<sequence>MWKSAGHAFESSFSGPFPVVEDRHERKYDQQRETNPIGPAQKRRAEELRANLMRRKAQSRSRRAGEADERNDGITAASDDTD</sequence>
<comment type="caution">
    <text evidence="2">The sequence shown here is derived from an EMBL/GenBank/DDBJ whole genome shotgun (WGS) entry which is preliminary data.</text>
</comment>
<feature type="compositionally biased region" description="Basic and acidic residues" evidence="1">
    <location>
        <begin position="63"/>
        <end position="72"/>
    </location>
</feature>
<feature type="compositionally biased region" description="Basic residues" evidence="1">
    <location>
        <begin position="52"/>
        <end position="62"/>
    </location>
</feature>
<proteinExistence type="predicted"/>
<feature type="compositionally biased region" description="Basic and acidic residues" evidence="1">
    <location>
        <begin position="20"/>
        <end position="32"/>
    </location>
</feature>
<gene>
    <name evidence="2" type="ORF">HGG76_05615</name>
</gene>
<organism evidence="2 3">
    <name type="scientific">Brucella tritici</name>
    <dbReference type="NCBI Taxonomy" id="94626"/>
    <lineage>
        <taxon>Bacteria</taxon>
        <taxon>Pseudomonadati</taxon>
        <taxon>Pseudomonadota</taxon>
        <taxon>Alphaproteobacteria</taxon>
        <taxon>Hyphomicrobiales</taxon>
        <taxon>Brucellaceae</taxon>
        <taxon>Brucella/Ochrobactrum group</taxon>
        <taxon>Brucella</taxon>
    </lineage>
</organism>
<dbReference type="Proteomes" id="UP000558475">
    <property type="component" value="Unassembled WGS sequence"/>
</dbReference>
<name>A0A7X6FRL4_9HYPH</name>
<feature type="region of interest" description="Disordered" evidence="1">
    <location>
        <begin position="1"/>
        <end position="82"/>
    </location>
</feature>
<evidence type="ECO:0000256" key="1">
    <source>
        <dbReference type="SAM" id="MobiDB-lite"/>
    </source>
</evidence>
<accession>A0A7X6FRL4</accession>
<protein>
    <submittedName>
        <fullName evidence="2">Uncharacterized protein</fullName>
    </submittedName>
</protein>